<feature type="transmembrane region" description="Helical" evidence="2">
    <location>
        <begin position="432"/>
        <end position="453"/>
    </location>
</feature>
<protein>
    <submittedName>
        <fullName evidence="3">Uncharacterized protein</fullName>
    </submittedName>
</protein>
<evidence type="ECO:0000313" key="5">
    <source>
        <dbReference type="Proteomes" id="UP000663870"/>
    </source>
</evidence>
<feature type="transmembrane region" description="Helical" evidence="2">
    <location>
        <begin position="351"/>
        <end position="379"/>
    </location>
</feature>
<evidence type="ECO:0000256" key="1">
    <source>
        <dbReference type="ARBA" id="ARBA00008335"/>
    </source>
</evidence>
<feature type="transmembrane region" description="Helical" evidence="2">
    <location>
        <begin position="204"/>
        <end position="223"/>
    </location>
</feature>
<keyword evidence="2" id="KW-0812">Transmembrane</keyword>
<feature type="transmembrane region" description="Helical" evidence="2">
    <location>
        <begin position="20"/>
        <end position="41"/>
    </location>
</feature>
<dbReference type="InterPro" id="IPR039672">
    <property type="entry name" value="MFS_2"/>
</dbReference>
<gene>
    <name evidence="4" type="ORF">JBS370_LOCUS21227</name>
    <name evidence="3" type="ORF">JXQ802_LOCUS7200</name>
</gene>
<dbReference type="InterPro" id="IPR036259">
    <property type="entry name" value="MFS_trans_sf"/>
</dbReference>
<dbReference type="EMBL" id="CAJNOL010000118">
    <property type="protein sequence ID" value="CAF0861219.1"/>
    <property type="molecule type" value="Genomic_DNA"/>
</dbReference>
<dbReference type="Pfam" id="PF13347">
    <property type="entry name" value="MFS_2"/>
    <property type="match status" value="1"/>
</dbReference>
<keyword evidence="5" id="KW-1185">Reference proteome</keyword>
<feature type="transmembrane region" description="Helical" evidence="2">
    <location>
        <begin position="294"/>
        <end position="312"/>
    </location>
</feature>
<evidence type="ECO:0000313" key="3">
    <source>
        <dbReference type="EMBL" id="CAF0861219.1"/>
    </source>
</evidence>
<sequence length="526" mass="58986">MERSMSEPDALSERSKLAYSIGTVLNDLTLPMWFSYSLVFYHRVVNFTTASAGYLFLIGQIVGAVSIIFIGLVSDRTRIGLFHYGRRKTWHLIGVICTLCSFPFCFNLCVGCKDSDLRVQFIYYTIFIIISQFGISCSQVVHLAMINELTHQDSERVALYAYRFAWAFISNIFVYGMASILLGFPSNNDKNNITSADAPIFRTLAFIVVGFGFICMIIFHVGLKESQQPAEETQYHLQLSSSERLKRMTWKNFLCEKEFYQCTFIWTCARVILNVTRIFIPLCIIDTILTLNRVFVAIAPLCICIIGVLASFPMRALNKRLGRNLTSIVGFGFILVSVILFWFIFDLKSNIQIEIAIISTCVLLGIGISTIIICSSALASDLIGSNTECVAFVYAIMSFTDKIADGVVIAIIQQFNPCTLSSTRICALYYRYIVTFISSGLAILSIIMILSIWKTNIGGNRYEIIQEGQNDTDPKTEVANENKYSFLLKILINNYYVVHLLGNDLGFDAQIAGYLTSSVSSKTAGK</sequence>
<dbReference type="PANTHER" id="PTHR11328">
    <property type="entry name" value="MAJOR FACILITATOR SUPERFAMILY DOMAIN-CONTAINING PROTEIN"/>
    <property type="match status" value="1"/>
</dbReference>
<dbReference type="PANTHER" id="PTHR11328:SF28">
    <property type="entry name" value="MAJOR FACILITATOR SUPERFAMILY DOMAIN-CONTAINING PROTEIN 12"/>
    <property type="match status" value="1"/>
</dbReference>
<proteinExistence type="inferred from homology"/>
<dbReference type="Proteomes" id="UP000663870">
    <property type="component" value="Unassembled WGS sequence"/>
</dbReference>
<dbReference type="AlphaFoldDB" id="A0A813WVS4"/>
<reference evidence="3" key="1">
    <citation type="submission" date="2021-02" db="EMBL/GenBank/DDBJ databases">
        <authorList>
            <person name="Nowell W R."/>
        </authorList>
    </citation>
    <scope>NUCLEOTIDE SEQUENCE</scope>
</reference>
<comment type="similarity">
    <text evidence="1">Belongs to the major facilitator superfamily.</text>
</comment>
<feature type="transmembrane region" description="Helical" evidence="2">
    <location>
        <begin position="53"/>
        <end position="74"/>
    </location>
</feature>
<evidence type="ECO:0000313" key="4">
    <source>
        <dbReference type="EMBL" id="CAF3907740.1"/>
    </source>
</evidence>
<dbReference type="GO" id="GO:0008643">
    <property type="term" value="P:carbohydrate transport"/>
    <property type="evidence" value="ECO:0007669"/>
    <property type="project" value="InterPro"/>
</dbReference>
<dbReference type="EMBL" id="CAJOBD010002781">
    <property type="protein sequence ID" value="CAF3907740.1"/>
    <property type="molecule type" value="Genomic_DNA"/>
</dbReference>
<evidence type="ECO:0000256" key="2">
    <source>
        <dbReference type="SAM" id="Phobius"/>
    </source>
</evidence>
<dbReference type="Proteomes" id="UP000663836">
    <property type="component" value="Unassembled WGS sequence"/>
</dbReference>
<feature type="transmembrane region" description="Helical" evidence="2">
    <location>
        <begin position="324"/>
        <end position="345"/>
    </location>
</feature>
<organism evidence="3 5">
    <name type="scientific">Rotaria sordida</name>
    <dbReference type="NCBI Taxonomy" id="392033"/>
    <lineage>
        <taxon>Eukaryota</taxon>
        <taxon>Metazoa</taxon>
        <taxon>Spiralia</taxon>
        <taxon>Gnathifera</taxon>
        <taxon>Rotifera</taxon>
        <taxon>Eurotatoria</taxon>
        <taxon>Bdelloidea</taxon>
        <taxon>Philodinida</taxon>
        <taxon>Philodinidae</taxon>
        <taxon>Rotaria</taxon>
    </lineage>
</organism>
<comment type="caution">
    <text evidence="3">The sequence shown here is derived from an EMBL/GenBank/DDBJ whole genome shotgun (WGS) entry which is preliminary data.</text>
</comment>
<feature type="transmembrane region" description="Helical" evidence="2">
    <location>
        <begin position="391"/>
        <end position="412"/>
    </location>
</feature>
<feature type="transmembrane region" description="Helical" evidence="2">
    <location>
        <begin position="164"/>
        <end position="184"/>
    </location>
</feature>
<dbReference type="Gene3D" id="1.20.1250.20">
    <property type="entry name" value="MFS general substrate transporter like domains"/>
    <property type="match status" value="1"/>
</dbReference>
<dbReference type="SUPFAM" id="SSF103473">
    <property type="entry name" value="MFS general substrate transporter"/>
    <property type="match status" value="1"/>
</dbReference>
<keyword evidence="2" id="KW-1133">Transmembrane helix</keyword>
<feature type="transmembrane region" description="Helical" evidence="2">
    <location>
        <begin position="121"/>
        <end position="144"/>
    </location>
</feature>
<keyword evidence="2" id="KW-0472">Membrane</keyword>
<name>A0A813WVS4_9BILA</name>
<accession>A0A813WVS4</accession>
<feature type="transmembrane region" description="Helical" evidence="2">
    <location>
        <begin position="89"/>
        <end position="109"/>
    </location>
</feature>
<dbReference type="GO" id="GO:0005886">
    <property type="term" value="C:plasma membrane"/>
    <property type="evidence" value="ECO:0007669"/>
    <property type="project" value="TreeGrafter"/>
</dbReference>
<dbReference type="GO" id="GO:0015293">
    <property type="term" value="F:symporter activity"/>
    <property type="evidence" value="ECO:0007669"/>
    <property type="project" value="InterPro"/>
</dbReference>